<dbReference type="KEGG" id="tab:CIG75_02605"/>
<reference evidence="6 7" key="1">
    <citation type="journal article" date="2015" name="Int. J. Syst. Evol. Microbiol.">
        <title>Tumebacillus algifaecis sp. nov., isolated from decomposing algal scum.</title>
        <authorList>
            <person name="Wu Y.F."/>
            <person name="Zhang B."/>
            <person name="Xing P."/>
            <person name="Wu Q.L."/>
            <person name="Liu S.J."/>
        </authorList>
    </citation>
    <scope>NUCLEOTIDE SEQUENCE [LARGE SCALE GENOMIC DNA]</scope>
    <source>
        <strain evidence="6 7">THMBR28</strain>
    </source>
</reference>
<evidence type="ECO:0000256" key="3">
    <source>
        <dbReference type="ARBA" id="ARBA00023315"/>
    </source>
</evidence>
<feature type="domain" description="Mannose-1-phosphate guanyltransferase C-terminal" evidence="5">
    <location>
        <begin position="66"/>
        <end position="122"/>
    </location>
</feature>
<keyword evidence="2" id="KW-0677">Repeat</keyword>
<dbReference type="EMBL" id="CP022657">
    <property type="protein sequence ID" value="ASS73980.1"/>
    <property type="molecule type" value="Genomic_DNA"/>
</dbReference>
<feature type="region of interest" description="Disordered" evidence="4">
    <location>
        <begin position="1"/>
        <end position="23"/>
    </location>
</feature>
<dbReference type="InterPro" id="IPR018357">
    <property type="entry name" value="Hexapep_transf_CS"/>
</dbReference>
<dbReference type="InterPro" id="IPR056729">
    <property type="entry name" value="GMPPB_C"/>
</dbReference>
<dbReference type="Pfam" id="PF25087">
    <property type="entry name" value="GMPPB_C"/>
    <property type="match status" value="1"/>
</dbReference>
<evidence type="ECO:0000313" key="6">
    <source>
        <dbReference type="EMBL" id="ASS73980.1"/>
    </source>
</evidence>
<dbReference type="InterPro" id="IPR050065">
    <property type="entry name" value="GlmU-like"/>
</dbReference>
<dbReference type="PANTHER" id="PTHR43584">
    <property type="entry name" value="NUCLEOTIDYL TRANSFERASE"/>
    <property type="match status" value="1"/>
</dbReference>
<proteinExistence type="predicted"/>
<gene>
    <name evidence="6" type="ORF">CIG75_02605</name>
</gene>
<dbReference type="PROSITE" id="PS00101">
    <property type="entry name" value="HEXAPEP_TRANSFERASES"/>
    <property type="match status" value="1"/>
</dbReference>
<accession>A0A223CXA4</accession>
<dbReference type="Gene3D" id="2.160.10.10">
    <property type="entry name" value="Hexapeptide repeat proteins"/>
    <property type="match status" value="1"/>
</dbReference>
<dbReference type="AlphaFoldDB" id="A0A223CXA4"/>
<keyword evidence="7" id="KW-1185">Reference proteome</keyword>
<sequence length="270" mass="29854">MPKTNVLDPQKKEGNSTMNGSLQSQRFFRETQDELIKVLLAEVELVDIIPNLNKFILDYLMQFESEKYIDPTAVISEKATIEGAVYIGSNVKVQDFAYIKGPAIILNDTIIGKSAFVRDNVILGSNTIIGHSSEVCQSVILNGTRVAHFNAVSFSVVGSHVNLSSCAAIASYLLKTELDDMPTTSYLFDSLQQKVTVNISKFGAIIGDRCRLGANVIVNPGVVMEPNCIVYPQISLESKYYNANLQVYIPGYYAQIVCSKLKEEENEQHV</sequence>
<evidence type="ECO:0000256" key="2">
    <source>
        <dbReference type="ARBA" id="ARBA00022737"/>
    </source>
</evidence>
<dbReference type="SUPFAM" id="SSF51161">
    <property type="entry name" value="Trimeric LpxA-like enzymes"/>
    <property type="match status" value="1"/>
</dbReference>
<evidence type="ECO:0000259" key="5">
    <source>
        <dbReference type="Pfam" id="PF25087"/>
    </source>
</evidence>
<dbReference type="GO" id="GO:0016779">
    <property type="term" value="F:nucleotidyltransferase activity"/>
    <property type="evidence" value="ECO:0007669"/>
    <property type="project" value="UniProtKB-ARBA"/>
</dbReference>
<name>A0A223CXA4_9BACL</name>
<dbReference type="GO" id="GO:0016746">
    <property type="term" value="F:acyltransferase activity"/>
    <property type="evidence" value="ECO:0007669"/>
    <property type="project" value="UniProtKB-KW"/>
</dbReference>
<evidence type="ECO:0000313" key="7">
    <source>
        <dbReference type="Proteomes" id="UP000214688"/>
    </source>
</evidence>
<organism evidence="6 7">
    <name type="scientific">Tumebacillus algifaecis</name>
    <dbReference type="NCBI Taxonomy" id="1214604"/>
    <lineage>
        <taxon>Bacteria</taxon>
        <taxon>Bacillati</taxon>
        <taxon>Bacillota</taxon>
        <taxon>Bacilli</taxon>
        <taxon>Bacillales</taxon>
        <taxon>Alicyclobacillaceae</taxon>
        <taxon>Tumebacillus</taxon>
    </lineage>
</organism>
<dbReference type="InterPro" id="IPR011004">
    <property type="entry name" value="Trimer_LpxA-like_sf"/>
</dbReference>
<dbReference type="Proteomes" id="UP000214688">
    <property type="component" value="Chromosome"/>
</dbReference>
<keyword evidence="3" id="KW-0012">Acyltransferase</keyword>
<evidence type="ECO:0000256" key="1">
    <source>
        <dbReference type="ARBA" id="ARBA00022679"/>
    </source>
</evidence>
<keyword evidence="1" id="KW-0808">Transferase</keyword>
<dbReference type="PANTHER" id="PTHR43584:SF8">
    <property type="entry name" value="N-ACETYLMURAMATE ALPHA-1-PHOSPHATE URIDYLYLTRANSFERASE"/>
    <property type="match status" value="1"/>
</dbReference>
<evidence type="ECO:0000256" key="4">
    <source>
        <dbReference type="SAM" id="MobiDB-lite"/>
    </source>
</evidence>
<protein>
    <recommendedName>
        <fullName evidence="5">Mannose-1-phosphate guanyltransferase C-terminal domain-containing protein</fullName>
    </recommendedName>
</protein>